<dbReference type="EMBL" id="JBGBPQ010000032">
    <property type="protein sequence ID" value="KAL1495559.1"/>
    <property type="molecule type" value="Genomic_DNA"/>
</dbReference>
<evidence type="ECO:0000313" key="2">
    <source>
        <dbReference type="EMBL" id="KAL1495559.1"/>
    </source>
</evidence>
<gene>
    <name evidence="2" type="ORF">AB1Y20_016922</name>
</gene>
<comment type="caution">
    <text evidence="2">The sequence shown here is derived from an EMBL/GenBank/DDBJ whole genome shotgun (WGS) entry which is preliminary data.</text>
</comment>
<name>A0AB34ID97_PRYPA</name>
<proteinExistence type="predicted"/>
<evidence type="ECO:0000313" key="3">
    <source>
        <dbReference type="Proteomes" id="UP001515480"/>
    </source>
</evidence>
<protein>
    <submittedName>
        <fullName evidence="2">Uncharacterized protein</fullName>
    </submittedName>
</protein>
<sequence length="145" mass="16830">MWTGVWKVDKIVAHRWNEDGFEFLENYFKSIEVKESRMVTVDLPRPTVHPPRWEQHDRGINDRVNSFGLLVQRPPSLSSRAIQEPNDHARAFLYRGEPMPHNDVQPPQNGAKRESILYDRAPASSRAPYRPRRSPRPHLASIASL</sequence>
<accession>A0AB34ID97</accession>
<dbReference type="AlphaFoldDB" id="A0AB34ID97"/>
<organism evidence="2 3">
    <name type="scientific">Prymnesium parvum</name>
    <name type="common">Toxic golden alga</name>
    <dbReference type="NCBI Taxonomy" id="97485"/>
    <lineage>
        <taxon>Eukaryota</taxon>
        <taxon>Haptista</taxon>
        <taxon>Haptophyta</taxon>
        <taxon>Prymnesiophyceae</taxon>
        <taxon>Prymnesiales</taxon>
        <taxon>Prymnesiaceae</taxon>
        <taxon>Prymnesium</taxon>
    </lineage>
</organism>
<reference evidence="2 3" key="1">
    <citation type="journal article" date="2024" name="Science">
        <title>Giant polyketide synthase enzymes in the biosynthesis of giant marine polyether toxins.</title>
        <authorList>
            <person name="Fallon T.R."/>
            <person name="Shende V.V."/>
            <person name="Wierzbicki I.H."/>
            <person name="Pendleton A.L."/>
            <person name="Watervoot N.F."/>
            <person name="Auber R.P."/>
            <person name="Gonzalez D.J."/>
            <person name="Wisecaver J.H."/>
            <person name="Moore B.S."/>
        </authorList>
    </citation>
    <scope>NUCLEOTIDE SEQUENCE [LARGE SCALE GENOMIC DNA]</scope>
    <source>
        <strain evidence="2 3">12B1</strain>
    </source>
</reference>
<dbReference type="Proteomes" id="UP001515480">
    <property type="component" value="Unassembled WGS sequence"/>
</dbReference>
<keyword evidence="3" id="KW-1185">Reference proteome</keyword>
<evidence type="ECO:0000256" key="1">
    <source>
        <dbReference type="SAM" id="MobiDB-lite"/>
    </source>
</evidence>
<feature type="region of interest" description="Disordered" evidence="1">
    <location>
        <begin position="96"/>
        <end position="145"/>
    </location>
</feature>